<gene>
    <name evidence="2" type="ORF">HHI36_011986</name>
</gene>
<evidence type="ECO:0000313" key="2">
    <source>
        <dbReference type="EMBL" id="KAL3276614.1"/>
    </source>
</evidence>
<keyword evidence="3" id="KW-1185">Reference proteome</keyword>
<proteinExistence type="predicted"/>
<feature type="compositionally biased region" description="Acidic residues" evidence="1">
    <location>
        <begin position="151"/>
        <end position="169"/>
    </location>
</feature>
<evidence type="ECO:0000313" key="3">
    <source>
        <dbReference type="Proteomes" id="UP001516400"/>
    </source>
</evidence>
<reference evidence="2 3" key="1">
    <citation type="journal article" date="2021" name="BMC Biol.">
        <title>Horizontally acquired antibacterial genes associated with adaptive radiation of ladybird beetles.</title>
        <authorList>
            <person name="Li H.S."/>
            <person name="Tang X.F."/>
            <person name="Huang Y.H."/>
            <person name="Xu Z.Y."/>
            <person name="Chen M.L."/>
            <person name="Du X.Y."/>
            <person name="Qiu B.Y."/>
            <person name="Chen P.T."/>
            <person name="Zhang W."/>
            <person name="Slipinski A."/>
            <person name="Escalona H.E."/>
            <person name="Waterhouse R.M."/>
            <person name="Zwick A."/>
            <person name="Pang H."/>
        </authorList>
    </citation>
    <scope>NUCLEOTIDE SEQUENCE [LARGE SCALE GENOMIC DNA]</scope>
    <source>
        <strain evidence="2">SYSU2018</strain>
    </source>
</reference>
<protein>
    <submittedName>
        <fullName evidence="2">Uncharacterized protein</fullName>
    </submittedName>
</protein>
<feature type="compositionally biased region" description="Basic and acidic residues" evidence="1">
    <location>
        <begin position="36"/>
        <end position="62"/>
    </location>
</feature>
<feature type="compositionally biased region" description="Basic and acidic residues" evidence="1">
    <location>
        <begin position="94"/>
        <end position="120"/>
    </location>
</feature>
<feature type="compositionally biased region" description="Low complexity" evidence="1">
    <location>
        <begin position="1"/>
        <end position="14"/>
    </location>
</feature>
<comment type="caution">
    <text evidence="2">The sequence shown here is derived from an EMBL/GenBank/DDBJ whole genome shotgun (WGS) entry which is preliminary data.</text>
</comment>
<dbReference type="AlphaFoldDB" id="A0ABD2NDG6"/>
<feature type="region of interest" description="Disordered" evidence="1">
    <location>
        <begin position="1"/>
        <end position="169"/>
    </location>
</feature>
<feature type="compositionally biased region" description="Polar residues" evidence="1">
    <location>
        <begin position="78"/>
        <end position="89"/>
    </location>
</feature>
<sequence length="169" mass="18779">MLTTQKMTNNNTKKAYLETFGDNDDEKGYHTSTQDKGNDGYKKHEEFHKKDSDSYGFEKHSEFGNGKKGGKASKHQSSKGSQSAPSHSSYKVVENTDDRKKKAFEDYDGGHYAEGYHDGESEGYTSDAEYDGDSGHLESEGDGESEHYSAEESDGESEAYTAEGDEDDY</sequence>
<evidence type="ECO:0000256" key="1">
    <source>
        <dbReference type="SAM" id="MobiDB-lite"/>
    </source>
</evidence>
<accession>A0ABD2NDG6</accession>
<dbReference type="EMBL" id="JABFTP020000103">
    <property type="protein sequence ID" value="KAL3276614.1"/>
    <property type="molecule type" value="Genomic_DNA"/>
</dbReference>
<organism evidence="2 3">
    <name type="scientific">Cryptolaemus montrouzieri</name>
    <dbReference type="NCBI Taxonomy" id="559131"/>
    <lineage>
        <taxon>Eukaryota</taxon>
        <taxon>Metazoa</taxon>
        <taxon>Ecdysozoa</taxon>
        <taxon>Arthropoda</taxon>
        <taxon>Hexapoda</taxon>
        <taxon>Insecta</taxon>
        <taxon>Pterygota</taxon>
        <taxon>Neoptera</taxon>
        <taxon>Endopterygota</taxon>
        <taxon>Coleoptera</taxon>
        <taxon>Polyphaga</taxon>
        <taxon>Cucujiformia</taxon>
        <taxon>Coccinelloidea</taxon>
        <taxon>Coccinellidae</taxon>
        <taxon>Scymninae</taxon>
        <taxon>Scymnini</taxon>
        <taxon>Cryptolaemus</taxon>
    </lineage>
</organism>
<feature type="compositionally biased region" description="Basic residues" evidence="1">
    <location>
        <begin position="68"/>
        <end position="77"/>
    </location>
</feature>
<dbReference type="Proteomes" id="UP001516400">
    <property type="component" value="Unassembled WGS sequence"/>
</dbReference>
<feature type="compositionally biased region" description="Basic and acidic residues" evidence="1">
    <location>
        <begin position="133"/>
        <end position="150"/>
    </location>
</feature>
<name>A0ABD2NDG6_9CUCU</name>